<proteinExistence type="inferred from homology"/>
<keyword evidence="8" id="KW-1185">Reference proteome</keyword>
<comment type="caution">
    <text evidence="7">The sequence shown here is derived from an EMBL/GenBank/DDBJ whole genome shotgun (WGS) entry which is preliminary data.</text>
</comment>
<dbReference type="PANTHER" id="PTHR33966">
    <property type="entry name" value="PROTEIN ODR-4 HOMOLOG"/>
    <property type="match status" value="1"/>
</dbReference>
<dbReference type="Pfam" id="PF14778">
    <property type="entry name" value="ODR4-like"/>
    <property type="match status" value="1"/>
</dbReference>
<evidence type="ECO:0000313" key="7">
    <source>
        <dbReference type="EMBL" id="KAH7982969.1"/>
    </source>
</evidence>
<evidence type="ECO:0000256" key="5">
    <source>
        <dbReference type="ARBA" id="ARBA00023136"/>
    </source>
</evidence>
<evidence type="ECO:0000313" key="8">
    <source>
        <dbReference type="Proteomes" id="UP000821837"/>
    </source>
</evidence>
<evidence type="ECO:0000256" key="4">
    <source>
        <dbReference type="ARBA" id="ARBA00022989"/>
    </source>
</evidence>
<dbReference type="GO" id="GO:0012505">
    <property type="term" value="C:endomembrane system"/>
    <property type="evidence" value="ECO:0007669"/>
    <property type="project" value="TreeGrafter"/>
</dbReference>
<keyword evidence="4" id="KW-1133">Transmembrane helix</keyword>
<evidence type="ECO:0000256" key="6">
    <source>
        <dbReference type="SAM" id="MobiDB-lite"/>
    </source>
</evidence>
<dbReference type="GO" id="GO:0016020">
    <property type="term" value="C:membrane"/>
    <property type="evidence" value="ECO:0007669"/>
    <property type="project" value="UniProtKB-SubCell"/>
</dbReference>
<evidence type="ECO:0000256" key="3">
    <source>
        <dbReference type="ARBA" id="ARBA00022692"/>
    </source>
</evidence>
<dbReference type="AlphaFoldDB" id="A0A9D4T7I7"/>
<comment type="subcellular location">
    <subcellularLocation>
        <location evidence="1">Membrane</location>
    </subcellularLocation>
</comment>
<evidence type="ECO:0000256" key="2">
    <source>
        <dbReference type="ARBA" id="ARBA00010131"/>
    </source>
</evidence>
<reference evidence="7" key="1">
    <citation type="journal article" date="2020" name="Cell">
        <title>Large-Scale Comparative Analyses of Tick Genomes Elucidate Their Genetic Diversity and Vector Capacities.</title>
        <authorList>
            <consortium name="Tick Genome and Microbiome Consortium (TIGMIC)"/>
            <person name="Jia N."/>
            <person name="Wang J."/>
            <person name="Shi W."/>
            <person name="Du L."/>
            <person name="Sun Y."/>
            <person name="Zhan W."/>
            <person name="Jiang J.F."/>
            <person name="Wang Q."/>
            <person name="Zhang B."/>
            <person name="Ji P."/>
            <person name="Bell-Sakyi L."/>
            <person name="Cui X.M."/>
            <person name="Yuan T.T."/>
            <person name="Jiang B.G."/>
            <person name="Yang W.F."/>
            <person name="Lam T.T."/>
            <person name="Chang Q.C."/>
            <person name="Ding S.J."/>
            <person name="Wang X.J."/>
            <person name="Zhu J.G."/>
            <person name="Ruan X.D."/>
            <person name="Zhao L."/>
            <person name="Wei J.T."/>
            <person name="Ye R.Z."/>
            <person name="Que T.C."/>
            <person name="Du C.H."/>
            <person name="Zhou Y.H."/>
            <person name="Cheng J.X."/>
            <person name="Dai P.F."/>
            <person name="Guo W.B."/>
            <person name="Han X.H."/>
            <person name="Huang E.J."/>
            <person name="Li L.F."/>
            <person name="Wei W."/>
            <person name="Gao Y.C."/>
            <person name="Liu J.Z."/>
            <person name="Shao H.Z."/>
            <person name="Wang X."/>
            <person name="Wang C.C."/>
            <person name="Yang T.C."/>
            <person name="Huo Q.B."/>
            <person name="Li W."/>
            <person name="Chen H.Y."/>
            <person name="Chen S.E."/>
            <person name="Zhou L.G."/>
            <person name="Ni X.B."/>
            <person name="Tian J.H."/>
            <person name="Sheng Y."/>
            <person name="Liu T."/>
            <person name="Pan Y.S."/>
            <person name="Xia L.Y."/>
            <person name="Li J."/>
            <person name="Zhao F."/>
            <person name="Cao W.C."/>
        </authorList>
    </citation>
    <scope>NUCLEOTIDE SEQUENCE</scope>
    <source>
        <strain evidence="7">Rsan-2018</strain>
    </source>
</reference>
<sequence length="306" mass="33799">MGRTVAYDDHVQKLISELVQVKNSLTVGVIIGQSTQQRDIVVHIANTPKKDDEELQEEGDVKQSHKSLGAQADIEEAWICQHAKQVTRMLPGGMDVLGLFAVGTPEELAAAQPKLRQCSARPADWKPAVGPSAWHRLETSLSLDLWVALSEERCRQGLLRQIQVGLEPFMRGLHDARALLNGEARPPDEPLAAATDRRRSPRAAKDAPQSLYLVDLLLPLVRAAIAEAQGQCRAAPEVRQAHVEAKRQQQANPQVQAAEAEVKAQYRAANPEVQSPDRESNAGYEKTIPGCQSRMPSDYERLKSRR</sequence>
<comment type="similarity">
    <text evidence="2">Belongs to the ODR-4 family.</text>
</comment>
<dbReference type="EMBL" id="JABSTV010001245">
    <property type="protein sequence ID" value="KAH7982969.1"/>
    <property type="molecule type" value="Genomic_DNA"/>
</dbReference>
<keyword evidence="5" id="KW-0472">Membrane</keyword>
<dbReference type="PANTHER" id="PTHR33966:SF1">
    <property type="entry name" value="PROTEIN ODR-4 HOMOLOG"/>
    <property type="match status" value="1"/>
</dbReference>
<reference evidence="7" key="2">
    <citation type="submission" date="2021-09" db="EMBL/GenBank/DDBJ databases">
        <authorList>
            <person name="Jia N."/>
            <person name="Wang J."/>
            <person name="Shi W."/>
            <person name="Du L."/>
            <person name="Sun Y."/>
            <person name="Zhan W."/>
            <person name="Jiang J."/>
            <person name="Wang Q."/>
            <person name="Zhang B."/>
            <person name="Ji P."/>
            <person name="Sakyi L.B."/>
            <person name="Cui X."/>
            <person name="Yuan T."/>
            <person name="Jiang B."/>
            <person name="Yang W."/>
            <person name="Lam T.T.-Y."/>
            <person name="Chang Q."/>
            <person name="Ding S."/>
            <person name="Wang X."/>
            <person name="Zhu J."/>
            <person name="Ruan X."/>
            <person name="Zhao L."/>
            <person name="Wei J."/>
            <person name="Que T."/>
            <person name="Du C."/>
            <person name="Cheng J."/>
            <person name="Dai P."/>
            <person name="Han X."/>
            <person name="Huang E."/>
            <person name="Gao Y."/>
            <person name="Liu J."/>
            <person name="Shao H."/>
            <person name="Ye R."/>
            <person name="Li L."/>
            <person name="Wei W."/>
            <person name="Wang X."/>
            <person name="Wang C."/>
            <person name="Huo Q."/>
            <person name="Li W."/>
            <person name="Guo W."/>
            <person name="Chen H."/>
            <person name="Chen S."/>
            <person name="Zhou L."/>
            <person name="Zhou L."/>
            <person name="Ni X."/>
            <person name="Tian J."/>
            <person name="Zhou Y."/>
            <person name="Sheng Y."/>
            <person name="Liu T."/>
            <person name="Pan Y."/>
            <person name="Xia L."/>
            <person name="Li J."/>
            <person name="Zhao F."/>
            <person name="Cao W."/>
        </authorList>
    </citation>
    <scope>NUCLEOTIDE SEQUENCE</scope>
    <source>
        <strain evidence="7">Rsan-2018</strain>
        <tissue evidence="7">Larvae</tissue>
    </source>
</reference>
<dbReference type="Proteomes" id="UP000821837">
    <property type="component" value="Chromosome 1"/>
</dbReference>
<keyword evidence="3" id="KW-0812">Transmembrane</keyword>
<gene>
    <name evidence="7" type="ORF">HPB52_008396</name>
</gene>
<dbReference type="GO" id="GO:0008104">
    <property type="term" value="P:intracellular protein localization"/>
    <property type="evidence" value="ECO:0007669"/>
    <property type="project" value="TreeGrafter"/>
</dbReference>
<protein>
    <submittedName>
        <fullName evidence="7">Uncharacterized protein</fullName>
    </submittedName>
</protein>
<accession>A0A9D4T7I7</accession>
<feature type="compositionally biased region" description="Low complexity" evidence="6">
    <location>
        <begin position="254"/>
        <end position="265"/>
    </location>
</feature>
<feature type="region of interest" description="Disordered" evidence="6">
    <location>
        <begin position="243"/>
        <end position="306"/>
    </location>
</feature>
<name>A0A9D4T7I7_RHISA</name>
<organism evidence="7 8">
    <name type="scientific">Rhipicephalus sanguineus</name>
    <name type="common">Brown dog tick</name>
    <name type="synonym">Ixodes sanguineus</name>
    <dbReference type="NCBI Taxonomy" id="34632"/>
    <lineage>
        <taxon>Eukaryota</taxon>
        <taxon>Metazoa</taxon>
        <taxon>Ecdysozoa</taxon>
        <taxon>Arthropoda</taxon>
        <taxon>Chelicerata</taxon>
        <taxon>Arachnida</taxon>
        <taxon>Acari</taxon>
        <taxon>Parasitiformes</taxon>
        <taxon>Ixodida</taxon>
        <taxon>Ixodoidea</taxon>
        <taxon>Ixodidae</taxon>
        <taxon>Rhipicephalinae</taxon>
        <taxon>Rhipicephalus</taxon>
        <taxon>Rhipicephalus</taxon>
    </lineage>
</organism>
<feature type="compositionally biased region" description="Basic and acidic residues" evidence="6">
    <location>
        <begin position="297"/>
        <end position="306"/>
    </location>
</feature>
<dbReference type="VEuPathDB" id="VectorBase:RSAN_046787"/>
<feature type="region of interest" description="Disordered" evidence="6">
    <location>
        <begin position="181"/>
        <end position="205"/>
    </location>
</feature>
<evidence type="ECO:0000256" key="1">
    <source>
        <dbReference type="ARBA" id="ARBA00004370"/>
    </source>
</evidence>
<dbReference type="InterPro" id="IPR029454">
    <property type="entry name" value="ODR-4-like"/>
</dbReference>